<evidence type="ECO:0000256" key="1">
    <source>
        <dbReference type="ARBA" id="ARBA00005234"/>
    </source>
</evidence>
<protein>
    <recommendedName>
        <fullName evidence="4">Ubiquitin-like protease family profile domain-containing protein</fullName>
    </recommendedName>
</protein>
<dbReference type="Proteomes" id="UP000222542">
    <property type="component" value="Unassembled WGS sequence"/>
</dbReference>
<dbReference type="PROSITE" id="PS50600">
    <property type="entry name" value="ULP_PROTEASE"/>
    <property type="match status" value="1"/>
</dbReference>
<evidence type="ECO:0000313" key="5">
    <source>
        <dbReference type="EMBL" id="PHT62180.1"/>
    </source>
</evidence>
<dbReference type="Gene3D" id="3.40.395.10">
    <property type="entry name" value="Adenoviral Proteinase, Chain A"/>
    <property type="match status" value="1"/>
</dbReference>
<dbReference type="PANTHER" id="PTHR48302:SF2">
    <property type="entry name" value="DUF1985 DOMAIN-CONTAINING PROTEIN"/>
    <property type="match status" value="1"/>
</dbReference>
<evidence type="ECO:0000256" key="2">
    <source>
        <dbReference type="ARBA" id="ARBA00022670"/>
    </source>
</evidence>
<dbReference type="GO" id="GO:0006508">
    <property type="term" value="P:proteolysis"/>
    <property type="evidence" value="ECO:0007669"/>
    <property type="project" value="UniProtKB-KW"/>
</dbReference>
<gene>
    <name evidence="5" type="ORF">T459_33993</name>
</gene>
<evidence type="ECO:0000313" key="6">
    <source>
        <dbReference type="Proteomes" id="UP000222542"/>
    </source>
</evidence>
<organism evidence="5 6">
    <name type="scientific">Capsicum annuum</name>
    <name type="common">Capsicum pepper</name>
    <dbReference type="NCBI Taxonomy" id="4072"/>
    <lineage>
        <taxon>Eukaryota</taxon>
        <taxon>Viridiplantae</taxon>
        <taxon>Streptophyta</taxon>
        <taxon>Embryophyta</taxon>
        <taxon>Tracheophyta</taxon>
        <taxon>Spermatophyta</taxon>
        <taxon>Magnoliopsida</taxon>
        <taxon>eudicotyledons</taxon>
        <taxon>Gunneridae</taxon>
        <taxon>Pentapetalae</taxon>
        <taxon>asterids</taxon>
        <taxon>lamiids</taxon>
        <taxon>Solanales</taxon>
        <taxon>Solanaceae</taxon>
        <taxon>Solanoideae</taxon>
        <taxon>Capsiceae</taxon>
        <taxon>Capsicum</taxon>
    </lineage>
</organism>
<proteinExistence type="inferred from homology"/>
<evidence type="ECO:0000256" key="3">
    <source>
        <dbReference type="ARBA" id="ARBA00022801"/>
    </source>
</evidence>
<comment type="similarity">
    <text evidence="1">Belongs to the peptidase C48 family.</text>
</comment>
<keyword evidence="3" id="KW-0378">Hydrolase</keyword>
<dbReference type="EMBL" id="AYRZ02000092">
    <property type="protein sequence ID" value="PHT62180.1"/>
    <property type="molecule type" value="Genomic_DNA"/>
</dbReference>
<keyword evidence="2" id="KW-0645">Protease</keyword>
<comment type="caution">
    <text evidence="5">The sequence shown here is derived from an EMBL/GenBank/DDBJ whole genome shotgun (WGS) entry which is preliminary data.</text>
</comment>
<sequence>MASISRSMNEFQKFYHLSGLPYALQIWWYECCAKVDESLAVRVHNLIPRMVNWEVVKLKPRYEDLIVDMFSKFVYRNITPSPQELNHLDLPNFFMFGSTNDAANVAQAVAVQQQSERTAPTEFGDEFDNFSTPSSVGLLKKMRLDTGQSSYPSVKKQKIVEESEKPRVSLDKDKVVPNVEMKDADKASVASEEKLSLSKSDLDEIKSYVRTYEDESSYADKLQEDDRHITDAEVVEAIMKECESEEALHDTDEDFSKVIILYVPPSRATYPTGINYEDVATIDTCDRQGNIDSQCYISDSDIAAISQVPVYKTNLKYVRKLTSKRNRQPSKVDQSPFVSVFDFGSKAKEVIQSHKKLKYPFEVHNINGPYAEDLFSKFSVWMSVGLYNPHATKKGKNEYYTAKHADLKSTLDFVVAHPHIDVVFYYLRKKAKMDYTREYRYTTVNCVFMNYIHDTYTHYHQSHSEIDLSSHVENIRSMKVTSVERSICEIMQGLGISAGIPWHLIDEVYVPINCKGSFHWVLAVIVLKERCIRVYDLMKGYNGHADEIKEIAEMLSTYLTIPDFFDKKDRTDWNCGLFVAAYAEFLSDRHQISSSEFDSKKHRTRYASLLRDYGVNKACTGYVSDNQDPPRPKCTFIRSEYIKMIDVEP</sequence>
<dbReference type="Gramene" id="PHT62180">
    <property type="protein sequence ID" value="PHT62180"/>
    <property type="gene ID" value="T459_33993"/>
</dbReference>
<reference evidence="5 6" key="1">
    <citation type="journal article" date="2014" name="Nat. Genet.">
        <title>Genome sequence of the hot pepper provides insights into the evolution of pungency in Capsicum species.</title>
        <authorList>
            <person name="Kim S."/>
            <person name="Park M."/>
            <person name="Yeom S.I."/>
            <person name="Kim Y.M."/>
            <person name="Lee J.M."/>
            <person name="Lee H.A."/>
            <person name="Seo E."/>
            <person name="Choi J."/>
            <person name="Cheong K."/>
            <person name="Kim K.T."/>
            <person name="Jung K."/>
            <person name="Lee G.W."/>
            <person name="Oh S.K."/>
            <person name="Bae C."/>
            <person name="Kim S.B."/>
            <person name="Lee H.Y."/>
            <person name="Kim S.Y."/>
            <person name="Kim M.S."/>
            <person name="Kang B.C."/>
            <person name="Jo Y.D."/>
            <person name="Yang H.B."/>
            <person name="Jeong H.J."/>
            <person name="Kang W.H."/>
            <person name="Kwon J.K."/>
            <person name="Shin C."/>
            <person name="Lim J.Y."/>
            <person name="Park J.H."/>
            <person name="Huh J.H."/>
            <person name="Kim J.S."/>
            <person name="Kim B.D."/>
            <person name="Cohen O."/>
            <person name="Paran I."/>
            <person name="Suh M.C."/>
            <person name="Lee S.B."/>
            <person name="Kim Y.K."/>
            <person name="Shin Y."/>
            <person name="Noh S.J."/>
            <person name="Park J."/>
            <person name="Seo Y.S."/>
            <person name="Kwon S.Y."/>
            <person name="Kim H.A."/>
            <person name="Park J.M."/>
            <person name="Kim H.J."/>
            <person name="Choi S.B."/>
            <person name="Bosland P.W."/>
            <person name="Reeves G."/>
            <person name="Jo S.H."/>
            <person name="Lee B.W."/>
            <person name="Cho H.T."/>
            <person name="Choi H.S."/>
            <person name="Lee M.S."/>
            <person name="Yu Y."/>
            <person name="Do Choi Y."/>
            <person name="Park B.S."/>
            <person name="van Deynze A."/>
            <person name="Ashrafi H."/>
            <person name="Hill T."/>
            <person name="Kim W.T."/>
            <person name="Pai H.S."/>
            <person name="Ahn H.K."/>
            <person name="Yeam I."/>
            <person name="Giovannoni J.J."/>
            <person name="Rose J.K."/>
            <person name="Sorensen I."/>
            <person name="Lee S.J."/>
            <person name="Kim R.W."/>
            <person name="Choi I.Y."/>
            <person name="Choi B.S."/>
            <person name="Lim J.S."/>
            <person name="Lee Y.H."/>
            <person name="Choi D."/>
        </authorList>
    </citation>
    <scope>NUCLEOTIDE SEQUENCE [LARGE SCALE GENOMIC DNA]</scope>
    <source>
        <strain evidence="6">cv. CM334</strain>
    </source>
</reference>
<dbReference type="OMA" id="NTIMESI"/>
<name>A0A2G2XXJ0_CAPAN</name>
<dbReference type="SUPFAM" id="SSF54001">
    <property type="entry name" value="Cysteine proteinases"/>
    <property type="match status" value="1"/>
</dbReference>
<reference evidence="5 6" key="2">
    <citation type="journal article" date="2017" name="Genome Biol.">
        <title>New reference genome sequences of hot pepper reveal the massive evolution of plant disease-resistance genes by retroduplication.</title>
        <authorList>
            <person name="Kim S."/>
            <person name="Park J."/>
            <person name="Yeom S.I."/>
            <person name="Kim Y.M."/>
            <person name="Seo E."/>
            <person name="Kim K.T."/>
            <person name="Kim M.S."/>
            <person name="Lee J.M."/>
            <person name="Cheong K."/>
            <person name="Shin H.S."/>
            <person name="Kim S.B."/>
            <person name="Han K."/>
            <person name="Lee J."/>
            <person name="Park M."/>
            <person name="Lee H.A."/>
            <person name="Lee H.Y."/>
            <person name="Lee Y."/>
            <person name="Oh S."/>
            <person name="Lee J.H."/>
            <person name="Choi E."/>
            <person name="Choi E."/>
            <person name="Lee S.E."/>
            <person name="Jeon J."/>
            <person name="Kim H."/>
            <person name="Choi G."/>
            <person name="Song H."/>
            <person name="Lee J."/>
            <person name="Lee S.C."/>
            <person name="Kwon J.K."/>
            <person name="Lee H.Y."/>
            <person name="Koo N."/>
            <person name="Hong Y."/>
            <person name="Kim R.W."/>
            <person name="Kang W.H."/>
            <person name="Huh J.H."/>
            <person name="Kang B.C."/>
            <person name="Yang T.J."/>
            <person name="Lee Y.H."/>
            <person name="Bennetzen J.L."/>
            <person name="Choi D."/>
        </authorList>
    </citation>
    <scope>NUCLEOTIDE SEQUENCE [LARGE SCALE GENOMIC DNA]</scope>
    <source>
        <strain evidence="6">cv. CM334</strain>
    </source>
</reference>
<feature type="domain" description="Ubiquitin-like protease family profile" evidence="4">
    <location>
        <begin position="382"/>
        <end position="586"/>
    </location>
</feature>
<dbReference type="InterPro" id="IPR003653">
    <property type="entry name" value="Peptidase_C48_C"/>
</dbReference>
<accession>A0A2G2XXJ0</accession>
<dbReference type="InterPro" id="IPR038765">
    <property type="entry name" value="Papain-like_cys_pep_sf"/>
</dbReference>
<dbReference type="Pfam" id="PF02902">
    <property type="entry name" value="Peptidase_C48"/>
    <property type="match status" value="1"/>
</dbReference>
<dbReference type="PANTHER" id="PTHR48302">
    <property type="entry name" value="ULP1 PROTEASE FAMILY, C-TERMINAL CATALYTIC DOMAIN CONTAINING PROTEIN"/>
    <property type="match status" value="1"/>
</dbReference>
<dbReference type="AlphaFoldDB" id="A0A2G2XXJ0"/>
<keyword evidence="6" id="KW-1185">Reference proteome</keyword>
<evidence type="ECO:0000259" key="4">
    <source>
        <dbReference type="PROSITE" id="PS50600"/>
    </source>
</evidence>
<dbReference type="GO" id="GO:0008234">
    <property type="term" value="F:cysteine-type peptidase activity"/>
    <property type="evidence" value="ECO:0007669"/>
    <property type="project" value="InterPro"/>
</dbReference>